<evidence type="ECO:0000313" key="2">
    <source>
        <dbReference type="EMBL" id="KOM45295.1"/>
    </source>
</evidence>
<evidence type="ECO:0000313" key="3">
    <source>
        <dbReference type="Proteomes" id="UP000053144"/>
    </source>
</evidence>
<organism evidence="2 3">
    <name type="scientific">Phaseolus angularis</name>
    <name type="common">Azuki bean</name>
    <name type="synonym">Vigna angularis</name>
    <dbReference type="NCBI Taxonomy" id="3914"/>
    <lineage>
        <taxon>Eukaryota</taxon>
        <taxon>Viridiplantae</taxon>
        <taxon>Streptophyta</taxon>
        <taxon>Embryophyta</taxon>
        <taxon>Tracheophyta</taxon>
        <taxon>Spermatophyta</taxon>
        <taxon>Magnoliopsida</taxon>
        <taxon>eudicotyledons</taxon>
        <taxon>Gunneridae</taxon>
        <taxon>Pentapetalae</taxon>
        <taxon>rosids</taxon>
        <taxon>fabids</taxon>
        <taxon>Fabales</taxon>
        <taxon>Fabaceae</taxon>
        <taxon>Papilionoideae</taxon>
        <taxon>50 kb inversion clade</taxon>
        <taxon>NPAAA clade</taxon>
        <taxon>indigoferoid/millettioid clade</taxon>
        <taxon>Phaseoleae</taxon>
        <taxon>Vigna</taxon>
    </lineage>
</organism>
<dbReference type="AlphaFoldDB" id="A0A0L9UQX4"/>
<feature type="compositionally biased region" description="Basic and acidic residues" evidence="1">
    <location>
        <begin position="1"/>
        <end position="18"/>
    </location>
</feature>
<accession>A0A0L9UQX4</accession>
<sequence length="67" mass="7745">MHARHVSREKLPKQDLHRRNVRCTESYPLDRTASRTETDGGASPEQMLEEENLEETNLVEVEVKAEP</sequence>
<name>A0A0L9UQX4_PHAAN</name>
<feature type="region of interest" description="Disordered" evidence="1">
    <location>
        <begin position="1"/>
        <end position="67"/>
    </location>
</feature>
<dbReference type="Gramene" id="KOM45295">
    <property type="protein sequence ID" value="KOM45295"/>
    <property type="gene ID" value="LR48_Vigan06g060100"/>
</dbReference>
<reference evidence="3" key="1">
    <citation type="journal article" date="2015" name="Proc. Natl. Acad. Sci. U.S.A.">
        <title>Genome sequencing of adzuki bean (Vigna angularis) provides insight into high starch and low fat accumulation and domestication.</title>
        <authorList>
            <person name="Yang K."/>
            <person name="Tian Z."/>
            <person name="Chen C."/>
            <person name="Luo L."/>
            <person name="Zhao B."/>
            <person name="Wang Z."/>
            <person name="Yu L."/>
            <person name="Li Y."/>
            <person name="Sun Y."/>
            <person name="Li W."/>
            <person name="Chen Y."/>
            <person name="Li Y."/>
            <person name="Zhang Y."/>
            <person name="Ai D."/>
            <person name="Zhao J."/>
            <person name="Shang C."/>
            <person name="Ma Y."/>
            <person name="Wu B."/>
            <person name="Wang M."/>
            <person name="Gao L."/>
            <person name="Sun D."/>
            <person name="Zhang P."/>
            <person name="Guo F."/>
            <person name="Wang W."/>
            <person name="Li Y."/>
            <person name="Wang J."/>
            <person name="Varshney R.K."/>
            <person name="Wang J."/>
            <person name="Ling H.Q."/>
            <person name="Wan P."/>
        </authorList>
    </citation>
    <scope>NUCLEOTIDE SEQUENCE</scope>
    <source>
        <strain evidence="3">cv. Jingnong 6</strain>
    </source>
</reference>
<dbReference type="EMBL" id="CM003376">
    <property type="protein sequence ID" value="KOM45295.1"/>
    <property type="molecule type" value="Genomic_DNA"/>
</dbReference>
<protein>
    <submittedName>
        <fullName evidence="2">Uncharacterized protein</fullName>
    </submittedName>
</protein>
<dbReference type="Proteomes" id="UP000053144">
    <property type="component" value="Chromosome 6"/>
</dbReference>
<gene>
    <name evidence="2" type="ORF">LR48_Vigan06g060100</name>
</gene>
<evidence type="ECO:0000256" key="1">
    <source>
        <dbReference type="SAM" id="MobiDB-lite"/>
    </source>
</evidence>
<proteinExistence type="predicted"/>